<organism evidence="4 5">
    <name type="scientific">Nocardia gamkensis</name>
    <dbReference type="NCBI Taxonomy" id="352869"/>
    <lineage>
        <taxon>Bacteria</taxon>
        <taxon>Bacillati</taxon>
        <taxon>Actinomycetota</taxon>
        <taxon>Actinomycetes</taxon>
        <taxon>Mycobacteriales</taxon>
        <taxon>Nocardiaceae</taxon>
        <taxon>Nocardia</taxon>
    </lineage>
</organism>
<gene>
    <name evidence="4" type="ORF">HGB38_09460</name>
</gene>
<sequence>MWPRRRISSALALGMTAIVATAPTATAGPEGRFGWPLQPRPAVERHFDKPAQNWLPGHRGVDLAGIEGQAVLAAGEGIVVFAGAVADKPVVSIEHPGGLRTTYEPVRAEVPVGRRVGRGTRIGTLESGHPGCVTACLHWGARAEGGRRRTREYLDPLGLLHLTPLRLKPVRS</sequence>
<evidence type="ECO:0000259" key="3">
    <source>
        <dbReference type="Pfam" id="PF01551"/>
    </source>
</evidence>
<dbReference type="PANTHER" id="PTHR21666:SF289">
    <property type="entry name" value="L-ALA--D-GLU ENDOPEPTIDASE"/>
    <property type="match status" value="1"/>
</dbReference>
<dbReference type="SUPFAM" id="SSF51261">
    <property type="entry name" value="Duplicated hybrid motif"/>
    <property type="match status" value="1"/>
</dbReference>
<evidence type="ECO:0000256" key="1">
    <source>
        <dbReference type="ARBA" id="ARBA00022729"/>
    </source>
</evidence>
<accession>A0A7X6L243</accession>
<dbReference type="InterPro" id="IPR016047">
    <property type="entry name" value="M23ase_b-sheet_dom"/>
</dbReference>
<dbReference type="Gene3D" id="2.70.70.10">
    <property type="entry name" value="Glucose Permease (Domain IIA)"/>
    <property type="match status" value="1"/>
</dbReference>
<dbReference type="CDD" id="cd12797">
    <property type="entry name" value="M23_peptidase"/>
    <property type="match status" value="1"/>
</dbReference>
<dbReference type="AlphaFoldDB" id="A0A7X6L243"/>
<reference evidence="4 5" key="1">
    <citation type="submission" date="2020-04" db="EMBL/GenBank/DDBJ databases">
        <title>MicrobeNet Type strains.</title>
        <authorList>
            <person name="Nicholson A.C."/>
        </authorList>
    </citation>
    <scope>NUCLEOTIDE SEQUENCE [LARGE SCALE GENOMIC DNA]</scope>
    <source>
        <strain evidence="4 5">DSM 44956</strain>
    </source>
</reference>
<evidence type="ECO:0000313" key="5">
    <source>
        <dbReference type="Proteomes" id="UP000540698"/>
    </source>
</evidence>
<dbReference type="EMBL" id="JAAXOS010000004">
    <property type="protein sequence ID" value="NKY26444.1"/>
    <property type="molecule type" value="Genomic_DNA"/>
</dbReference>
<keyword evidence="5" id="KW-1185">Reference proteome</keyword>
<dbReference type="InterPro" id="IPR050570">
    <property type="entry name" value="Cell_wall_metabolism_enzyme"/>
</dbReference>
<dbReference type="GO" id="GO:0004222">
    <property type="term" value="F:metalloendopeptidase activity"/>
    <property type="evidence" value="ECO:0007669"/>
    <property type="project" value="TreeGrafter"/>
</dbReference>
<dbReference type="PANTHER" id="PTHR21666">
    <property type="entry name" value="PEPTIDASE-RELATED"/>
    <property type="match status" value="1"/>
</dbReference>
<comment type="caution">
    <text evidence="4">The sequence shown here is derived from an EMBL/GenBank/DDBJ whole genome shotgun (WGS) entry which is preliminary data.</text>
</comment>
<feature type="signal peptide" evidence="2">
    <location>
        <begin position="1"/>
        <end position="27"/>
    </location>
</feature>
<dbReference type="Pfam" id="PF01551">
    <property type="entry name" value="Peptidase_M23"/>
    <property type="match status" value="1"/>
</dbReference>
<proteinExistence type="predicted"/>
<evidence type="ECO:0000256" key="2">
    <source>
        <dbReference type="SAM" id="SignalP"/>
    </source>
</evidence>
<feature type="chain" id="PRO_5030719625" evidence="2">
    <location>
        <begin position="28"/>
        <end position="172"/>
    </location>
</feature>
<dbReference type="Proteomes" id="UP000540698">
    <property type="component" value="Unassembled WGS sequence"/>
</dbReference>
<keyword evidence="1 2" id="KW-0732">Signal</keyword>
<evidence type="ECO:0000313" key="4">
    <source>
        <dbReference type="EMBL" id="NKY26444.1"/>
    </source>
</evidence>
<feature type="domain" description="M23ase beta-sheet core" evidence="3">
    <location>
        <begin position="57"/>
        <end position="145"/>
    </location>
</feature>
<dbReference type="InterPro" id="IPR011055">
    <property type="entry name" value="Dup_hybrid_motif"/>
</dbReference>
<name>A0A7X6L243_9NOCA</name>
<protein>
    <submittedName>
        <fullName evidence="4">M23 family metallopeptidase</fullName>
    </submittedName>
</protein>